<keyword evidence="1" id="KW-0472">Membrane</keyword>
<dbReference type="EMBL" id="LUUI01000091">
    <property type="protein sequence ID" value="OAI17001.1"/>
    <property type="molecule type" value="Genomic_DNA"/>
</dbReference>
<comment type="caution">
    <text evidence="2">The sequence shown here is derived from an EMBL/GenBank/DDBJ whole genome shotgun (WGS) entry which is preliminary data.</text>
</comment>
<dbReference type="OrthoDB" id="5570278at2"/>
<name>A0A177NGJ9_9GAMM</name>
<keyword evidence="1" id="KW-1133">Transmembrane helix</keyword>
<evidence type="ECO:0000313" key="3">
    <source>
        <dbReference type="Proteomes" id="UP000078476"/>
    </source>
</evidence>
<sequence length="146" mass="16850">MQLMPLESFNRIVMLTKKAFFFGMLAIVFLAPDLVWDHVSHSLHILYESFSFFLEEILMHVLGFTKHHAQMLVFYVLLILGLALIWYLWRCLPKIISVCRVKALLIGLRLKDYTQEAWITLSVLQKARFLLVTLVGLSLGVGLLLS</sequence>
<accession>A0A177NGJ9</accession>
<keyword evidence="1" id="KW-0812">Transmembrane</keyword>
<feature type="transmembrane region" description="Helical" evidence="1">
    <location>
        <begin position="72"/>
        <end position="89"/>
    </location>
</feature>
<keyword evidence="3" id="KW-1185">Reference proteome</keyword>
<protein>
    <submittedName>
        <fullName evidence="2">Uncharacterized protein</fullName>
    </submittedName>
</protein>
<gene>
    <name evidence="2" type="ORF">A1359_00130</name>
</gene>
<dbReference type="RefSeq" id="WP_066980338.1">
    <property type="nucleotide sequence ID" value="NZ_LUUI01000091.1"/>
</dbReference>
<dbReference type="AlphaFoldDB" id="A0A177NGJ9"/>
<feature type="transmembrane region" description="Helical" evidence="1">
    <location>
        <begin position="20"/>
        <end position="39"/>
    </location>
</feature>
<feature type="transmembrane region" description="Helical" evidence="1">
    <location>
        <begin position="127"/>
        <end position="145"/>
    </location>
</feature>
<evidence type="ECO:0000313" key="2">
    <source>
        <dbReference type="EMBL" id="OAI17001.1"/>
    </source>
</evidence>
<proteinExistence type="predicted"/>
<dbReference type="Proteomes" id="UP000078476">
    <property type="component" value="Unassembled WGS sequence"/>
</dbReference>
<reference evidence="2 3" key="1">
    <citation type="submission" date="2016-03" db="EMBL/GenBank/DDBJ databases">
        <authorList>
            <person name="Ploux O."/>
        </authorList>
    </citation>
    <scope>NUCLEOTIDE SEQUENCE [LARGE SCALE GENOMIC DNA]</scope>
    <source>
        <strain evidence="2 3">R-45370</strain>
    </source>
</reference>
<evidence type="ECO:0000256" key="1">
    <source>
        <dbReference type="SAM" id="Phobius"/>
    </source>
</evidence>
<organism evidence="2 3">
    <name type="scientific">Methylomonas lenta</name>
    <dbReference type="NCBI Taxonomy" id="980561"/>
    <lineage>
        <taxon>Bacteria</taxon>
        <taxon>Pseudomonadati</taxon>
        <taxon>Pseudomonadota</taxon>
        <taxon>Gammaproteobacteria</taxon>
        <taxon>Methylococcales</taxon>
        <taxon>Methylococcaceae</taxon>
        <taxon>Methylomonas</taxon>
    </lineage>
</organism>